<dbReference type="Gene3D" id="3.40.630.30">
    <property type="match status" value="1"/>
</dbReference>
<dbReference type="AlphaFoldDB" id="A0A0K0XAV5"/>
<dbReference type="RefSeq" id="WP_049746967.1">
    <property type="nucleotide sequence ID" value="NZ_CP012150.1"/>
</dbReference>
<proteinExistence type="predicted"/>
<sequence length="160" mass="17494">MTGTPVTMDVMRLSPADWRLFAAIRLRALADSLGVDDPHYRQEARFTAGNWRRRLAEHAQFAAAADGRVLGLIGAQHQNTDTIYLYSLWVDPAARNCGVGHRLISAAVDWARDCRVQTIRLRVAADNTVARGIYENLGFGVCDAGGATEAPELAMALSVR</sequence>
<evidence type="ECO:0000313" key="4">
    <source>
        <dbReference type="EMBL" id="AKS34511.1"/>
    </source>
</evidence>
<dbReference type="KEGG" id="mgo:AFA91_24410"/>
<dbReference type="CDD" id="cd04301">
    <property type="entry name" value="NAT_SF"/>
    <property type="match status" value="1"/>
</dbReference>
<dbReference type="SUPFAM" id="SSF55729">
    <property type="entry name" value="Acyl-CoA N-acyltransferases (Nat)"/>
    <property type="match status" value="1"/>
</dbReference>
<dbReference type="PANTHER" id="PTHR43877:SF1">
    <property type="entry name" value="ACETYLTRANSFERASE"/>
    <property type="match status" value="1"/>
</dbReference>
<keyword evidence="1 4" id="KW-0808">Transferase</keyword>
<dbReference type="Proteomes" id="UP000062255">
    <property type="component" value="Chromosome"/>
</dbReference>
<dbReference type="PATRIC" id="fig|134601.6.peg.5048"/>
<gene>
    <name evidence="4" type="ORF">AFA91_24410</name>
</gene>
<dbReference type="STRING" id="134601.AFA91_24410"/>
<dbReference type="PROSITE" id="PS51186">
    <property type="entry name" value="GNAT"/>
    <property type="match status" value="1"/>
</dbReference>
<reference evidence="4 5" key="1">
    <citation type="submission" date="2015-07" db="EMBL/GenBank/DDBJ databases">
        <title>Complete genome sequence of Mycobacterium goodii X7B, a facultative thermophilic biodesulfurizing bacterium.</title>
        <authorList>
            <person name="Yu B."/>
            <person name="Li F."/>
            <person name="Xu P."/>
        </authorList>
    </citation>
    <scope>NUCLEOTIDE SEQUENCE [LARGE SCALE GENOMIC DNA]</scope>
    <source>
        <strain evidence="4 5">X7B</strain>
    </source>
</reference>
<accession>A0A0K0XAV5</accession>
<dbReference type="InterPro" id="IPR016181">
    <property type="entry name" value="Acyl_CoA_acyltransferase"/>
</dbReference>
<name>A0A0K0XAV5_MYCGD</name>
<dbReference type="GO" id="GO:0016747">
    <property type="term" value="F:acyltransferase activity, transferring groups other than amino-acyl groups"/>
    <property type="evidence" value="ECO:0007669"/>
    <property type="project" value="InterPro"/>
</dbReference>
<organism evidence="4 5">
    <name type="scientific">Mycolicibacterium goodii</name>
    <name type="common">Mycobacterium goodii</name>
    <dbReference type="NCBI Taxonomy" id="134601"/>
    <lineage>
        <taxon>Bacteria</taxon>
        <taxon>Bacillati</taxon>
        <taxon>Actinomycetota</taxon>
        <taxon>Actinomycetes</taxon>
        <taxon>Mycobacteriales</taxon>
        <taxon>Mycobacteriaceae</taxon>
        <taxon>Mycolicibacterium</taxon>
    </lineage>
</organism>
<dbReference type="Pfam" id="PF00583">
    <property type="entry name" value="Acetyltransf_1"/>
    <property type="match status" value="1"/>
</dbReference>
<evidence type="ECO:0000259" key="3">
    <source>
        <dbReference type="PROSITE" id="PS51186"/>
    </source>
</evidence>
<dbReference type="EMBL" id="CP012150">
    <property type="protein sequence ID" value="AKS34511.1"/>
    <property type="molecule type" value="Genomic_DNA"/>
</dbReference>
<feature type="domain" description="N-acetyltransferase" evidence="3">
    <location>
        <begin position="8"/>
        <end position="160"/>
    </location>
</feature>
<dbReference type="OrthoDB" id="9799092at2"/>
<evidence type="ECO:0000256" key="2">
    <source>
        <dbReference type="ARBA" id="ARBA00023315"/>
    </source>
</evidence>
<protein>
    <submittedName>
        <fullName evidence="4">GCN5 family acetyltransferase</fullName>
    </submittedName>
</protein>
<dbReference type="PANTHER" id="PTHR43877">
    <property type="entry name" value="AMINOALKYLPHOSPHONATE N-ACETYLTRANSFERASE-RELATED-RELATED"/>
    <property type="match status" value="1"/>
</dbReference>
<dbReference type="InterPro" id="IPR050832">
    <property type="entry name" value="Bact_Acetyltransf"/>
</dbReference>
<dbReference type="InterPro" id="IPR000182">
    <property type="entry name" value="GNAT_dom"/>
</dbReference>
<keyword evidence="2" id="KW-0012">Acyltransferase</keyword>
<evidence type="ECO:0000256" key="1">
    <source>
        <dbReference type="ARBA" id="ARBA00022679"/>
    </source>
</evidence>
<evidence type="ECO:0000313" key="5">
    <source>
        <dbReference type="Proteomes" id="UP000062255"/>
    </source>
</evidence>